<organism evidence="1 2">
    <name type="scientific">Paenibacillus sabuli</name>
    <dbReference type="NCBI Taxonomy" id="2772509"/>
    <lineage>
        <taxon>Bacteria</taxon>
        <taxon>Bacillati</taxon>
        <taxon>Bacillota</taxon>
        <taxon>Bacilli</taxon>
        <taxon>Bacillales</taxon>
        <taxon>Paenibacillaceae</taxon>
        <taxon>Paenibacillus</taxon>
    </lineage>
</organism>
<evidence type="ECO:0000313" key="2">
    <source>
        <dbReference type="Proteomes" id="UP000621560"/>
    </source>
</evidence>
<proteinExistence type="predicted"/>
<reference evidence="1" key="1">
    <citation type="submission" date="2020-09" db="EMBL/GenBank/DDBJ databases">
        <title>A novel bacterium of genus Paenibacillus, isolated from South China Sea.</title>
        <authorList>
            <person name="Huang H."/>
            <person name="Mo K."/>
            <person name="Hu Y."/>
        </authorList>
    </citation>
    <scope>NUCLEOTIDE SEQUENCE</scope>
    <source>
        <strain evidence="1">IB182496</strain>
    </source>
</reference>
<dbReference type="Proteomes" id="UP000621560">
    <property type="component" value="Unassembled WGS sequence"/>
</dbReference>
<gene>
    <name evidence="1" type="ORF">IDH44_20875</name>
</gene>
<name>A0A927GUF6_9BACL</name>
<dbReference type="EMBL" id="JACXIZ010000043">
    <property type="protein sequence ID" value="MBD2847652.1"/>
    <property type="molecule type" value="Genomic_DNA"/>
</dbReference>
<keyword evidence="2" id="KW-1185">Reference proteome</keyword>
<evidence type="ECO:0000313" key="1">
    <source>
        <dbReference type="EMBL" id="MBD2847652.1"/>
    </source>
</evidence>
<sequence length="779" mass="85130">MSNETVRDYTALLERWAGTVRNELYEPQDRPELACYGSGENGWGVQTNQKAFAAIAALAASPELDEQRCALSRAELKTLALRMLRYSLQSHIDGDYHCADGQSWGHTWISVLGIERMMHGVDALEEELTEEDRVLLRRVLLSECDWLLDHYEIGGGLYARDGHNKPESNLWNGAVLLRAAQRYPDGARVSAYRDKALTFLINSISVPSDERDHTLTDGQTTVAARFVGANFFESMALNHHGYLNVGYMVICLSNMAMLHFDYRRRGQRAPDALYHHGRELWELVKLCTFADGRLLRIGGDTRARYTYCQDYVVPVWHMARDLWADPDCAAFEAGWLALVRAEQEAGEDGSFLAARCGALRRQSPLYYARLESDRAVALSMGLAWHGLIGGEPFDEAEPPAPVTVRDTTGGDPAVQGQGWQDEAHGAYLHVGPRRIASWVWDAAEKPQGLCLPPGRSDMAEWKHNLSVRIDGVGRITEQTLEGHGGYRFDGGFATWGSTLHRTQGQLAEGQQDHDIARSRIVCAALPDGATMVVLQQAVALERRVYVNAIRGLHLLMPNDLFNGGTRTYYTEDEAKHGMRRLYLPGAGASKTSQAAPHGAVPPGRVEETVHTGSRWLNVDDELGVAAAYGASELSIHRPASRQIGLRAKPNNVGLEGMLYADELCGPFSLEQQAFEADAIMIDAGYVLRAGADRMATAALAADADSLSPSADGLRGVRVCGADGRTYAVLANFGAAPVVHRLRGERGRDLADGASTATGGQGVLEIAVSPGTARVIEVEA</sequence>
<comment type="caution">
    <text evidence="1">The sequence shown here is derived from an EMBL/GenBank/DDBJ whole genome shotgun (WGS) entry which is preliminary data.</text>
</comment>
<dbReference type="RefSeq" id="WP_190920759.1">
    <property type="nucleotide sequence ID" value="NZ_JACXIZ010000043.1"/>
</dbReference>
<protein>
    <submittedName>
        <fullName evidence="1">Uncharacterized protein</fullName>
    </submittedName>
</protein>
<accession>A0A927GUF6</accession>
<dbReference type="AlphaFoldDB" id="A0A927GUF6"/>